<dbReference type="SUPFAM" id="SSF52743">
    <property type="entry name" value="Subtilisin-like"/>
    <property type="match status" value="1"/>
</dbReference>
<reference evidence="10 11" key="1">
    <citation type="submission" date="2020-10" db="EMBL/GenBank/DDBJ databases">
        <title>Phylogeny of dyella-like bacteria.</title>
        <authorList>
            <person name="Fu J."/>
        </authorList>
    </citation>
    <scope>NUCLEOTIDE SEQUENCE [LARGE SCALE GENOMIC DNA]</scope>
    <source>
        <strain evidence="10 11">KACC 19113</strain>
    </source>
</reference>
<dbReference type="PANTHER" id="PTHR43806">
    <property type="entry name" value="PEPTIDASE S8"/>
    <property type="match status" value="1"/>
</dbReference>
<dbReference type="PANTHER" id="PTHR43806:SF11">
    <property type="entry name" value="CEREVISIN-RELATED"/>
    <property type="match status" value="1"/>
</dbReference>
<dbReference type="PROSITE" id="PS51208">
    <property type="entry name" value="AUTOTRANSPORTER"/>
    <property type="match status" value="1"/>
</dbReference>
<protein>
    <submittedName>
        <fullName evidence="10">S8 family serine peptidase</fullName>
    </submittedName>
</protein>
<evidence type="ECO:0000256" key="2">
    <source>
        <dbReference type="ARBA" id="ARBA00022670"/>
    </source>
</evidence>
<accession>A0ABW8JA47</accession>
<proteinExistence type="inferred from homology"/>
<feature type="domain" description="Autotransporter" evidence="9">
    <location>
        <begin position="657"/>
        <end position="935"/>
    </location>
</feature>
<evidence type="ECO:0000313" key="10">
    <source>
        <dbReference type="EMBL" id="MFK2879178.1"/>
    </source>
</evidence>
<dbReference type="Proteomes" id="UP001620339">
    <property type="component" value="Unassembled WGS sequence"/>
</dbReference>
<evidence type="ECO:0000259" key="9">
    <source>
        <dbReference type="PROSITE" id="PS51208"/>
    </source>
</evidence>
<dbReference type="InterPro" id="IPR006315">
    <property type="entry name" value="OM_autotransptr_brl_dom"/>
</dbReference>
<dbReference type="CDD" id="cd04848">
    <property type="entry name" value="Peptidases_S8_Autotransporter_serine_protease_like"/>
    <property type="match status" value="1"/>
</dbReference>
<evidence type="ECO:0000256" key="5">
    <source>
        <dbReference type="ARBA" id="ARBA00022825"/>
    </source>
</evidence>
<organism evidence="10 11">
    <name type="scientific">Rhodanobacter hydrolyticus</name>
    <dbReference type="NCBI Taxonomy" id="2250595"/>
    <lineage>
        <taxon>Bacteria</taxon>
        <taxon>Pseudomonadati</taxon>
        <taxon>Pseudomonadota</taxon>
        <taxon>Gammaproteobacteria</taxon>
        <taxon>Lysobacterales</taxon>
        <taxon>Rhodanobacteraceae</taxon>
        <taxon>Rhodanobacter</taxon>
    </lineage>
</organism>
<dbReference type="InterPro" id="IPR050131">
    <property type="entry name" value="Peptidase_S8_subtilisin-like"/>
</dbReference>
<dbReference type="InterPro" id="IPR034061">
    <property type="entry name" value="Peptidases_S8_Autotransporter"/>
</dbReference>
<evidence type="ECO:0000256" key="1">
    <source>
        <dbReference type="ARBA" id="ARBA00011073"/>
    </source>
</evidence>
<evidence type="ECO:0000256" key="4">
    <source>
        <dbReference type="ARBA" id="ARBA00022801"/>
    </source>
</evidence>
<dbReference type="InterPro" id="IPR023827">
    <property type="entry name" value="Peptidase_S8_Asp-AS"/>
</dbReference>
<dbReference type="InterPro" id="IPR015500">
    <property type="entry name" value="Peptidase_S8_subtilisin-rel"/>
</dbReference>
<evidence type="ECO:0000256" key="8">
    <source>
        <dbReference type="SAM" id="SignalP"/>
    </source>
</evidence>
<feature type="active site" description="Charge relay system" evidence="6">
    <location>
        <position position="309"/>
    </location>
</feature>
<dbReference type="NCBIfam" id="TIGR02601">
    <property type="entry name" value="autotrns_rpt"/>
    <property type="match status" value="1"/>
</dbReference>
<dbReference type="Pfam" id="PF03797">
    <property type="entry name" value="Autotransporter"/>
    <property type="match status" value="1"/>
</dbReference>
<evidence type="ECO:0000256" key="7">
    <source>
        <dbReference type="SAM" id="MobiDB-lite"/>
    </source>
</evidence>
<evidence type="ECO:0000313" key="11">
    <source>
        <dbReference type="Proteomes" id="UP001620339"/>
    </source>
</evidence>
<dbReference type="Pfam" id="PF12951">
    <property type="entry name" value="PATR"/>
    <property type="match status" value="1"/>
</dbReference>
<dbReference type="PRINTS" id="PR00723">
    <property type="entry name" value="SUBTILISIN"/>
</dbReference>
<feature type="active site" description="Charge relay system" evidence="6">
    <location>
        <position position="116"/>
    </location>
</feature>
<keyword evidence="3 8" id="KW-0732">Signal</keyword>
<comment type="similarity">
    <text evidence="1 6">Belongs to the peptidase S8 family.</text>
</comment>
<dbReference type="InterPro" id="IPR036709">
    <property type="entry name" value="Autotransporte_beta_dom_sf"/>
</dbReference>
<keyword evidence="5 6" id="KW-0720">Serine protease</keyword>
<feature type="chain" id="PRO_5047307068" evidence="8">
    <location>
        <begin position="26"/>
        <end position="935"/>
    </location>
</feature>
<dbReference type="InterPro" id="IPR000209">
    <property type="entry name" value="Peptidase_S8/S53_dom"/>
</dbReference>
<sequence length="935" mass="95601">MGSRVLRRCRLAGAVGLALSLAACGGGGGSNVKSTPSSSPASSSTAPAQPPIDAQLSITNTYAAHNQGYTGAGVTIGIVDSGIMASNPTVAGRVTQELIYVDPSTNNTKVDDVVGHGTWVSEIAAGTPFAQFPGGIAPGADLVSARIIDDNSPDDNGSTAPSTVTASDAQFFGQVNSDLINAGVKVMNNSWGGITWDTTNASLNQAFDQAYSPFVNQQGGLVVFAAGNDSEANPSTIATLPNVAPDLAKGWLVAVAVNSNNPTQLEGYSNKCGSAMNYCLAAPGDVIVLDKDTTASTSNPSYYIVEGTSFAAPEVSGAAALVWQAYPYFTNDLVRQTLLGTADPLGGSQPNPTYGYGELDVGRAVNGPMQFNWGDVTVSFSGNSSWNNPISGAGGLIKQGSGTLNLTQPSSYTGETQVQGGVLTAVSLAGAAAVSSGATLGGMSAIGGNVSNAGTLAIANTNVSVGGNYTQQSGGQLAVSLGSTLNVAGTASIAGNLLVIGANSGYTANSQTNVILAKGGLSGTFASMTTASNVLLTASLNYSATAAWLDVQQVKVSAVQGTSYTSASSGAAQRVDAAFGQINAQLANAAAAGSPVASSFISGAATLQQTTTLGNLQQSLESLSGQLHAASAAMTFEAIDAGTRALTDHFDQLLSAPSQQPIGAWVQSLGYQGSMSRSGYSNVAYDLNGWLVGQDFRVGGSGVAGFALSGTQGLGRLTESADQGYSRAVEGMLYGGTMRGNWYAMGRFGFGTYQETMQRQLQLGGQATGVGSDSSGRYGVAYGESGYRMMLGETRVTPYASLEYAQIQRDGFDEMGGDGFGLKSDGLTTARWQAGLGLRASHNWQLGRAGSLSLQGQMAWQQSFGLRGEVFDASFTGVNQWAPLGGIGLARYGGLAGASLDWSMNTHNSLSLGYDQYFGQGQQATMAMLNYKWTF</sequence>
<dbReference type="EMBL" id="JADIKK010000008">
    <property type="protein sequence ID" value="MFK2879178.1"/>
    <property type="molecule type" value="Genomic_DNA"/>
</dbReference>
<keyword evidence="2 6" id="KW-0645">Protease</keyword>
<gene>
    <name evidence="10" type="ORF">ISP25_19075</name>
</gene>
<dbReference type="PROSITE" id="PS00138">
    <property type="entry name" value="SUBTILASE_SER"/>
    <property type="match status" value="1"/>
</dbReference>
<dbReference type="Gene3D" id="2.40.128.130">
    <property type="entry name" value="Autotransporter beta-domain"/>
    <property type="match status" value="1"/>
</dbReference>
<name>A0ABW8JA47_9GAMM</name>
<feature type="compositionally biased region" description="Low complexity" evidence="7">
    <location>
        <begin position="34"/>
        <end position="47"/>
    </location>
</feature>
<keyword evidence="11" id="KW-1185">Reference proteome</keyword>
<dbReference type="SUPFAM" id="SSF103515">
    <property type="entry name" value="Autotransporter"/>
    <property type="match status" value="1"/>
</dbReference>
<dbReference type="InterPro" id="IPR013425">
    <property type="entry name" value="Autotrns_rpt"/>
</dbReference>
<dbReference type="InterPro" id="IPR005546">
    <property type="entry name" value="Autotransporte_beta"/>
</dbReference>
<dbReference type="InterPro" id="IPR023828">
    <property type="entry name" value="Peptidase_S8_Ser-AS"/>
</dbReference>
<dbReference type="Gene3D" id="3.40.50.200">
    <property type="entry name" value="Peptidase S8/S53 domain"/>
    <property type="match status" value="1"/>
</dbReference>
<evidence type="ECO:0000256" key="6">
    <source>
        <dbReference type="PROSITE-ProRule" id="PRU01240"/>
    </source>
</evidence>
<feature type="signal peptide" evidence="8">
    <location>
        <begin position="1"/>
        <end position="25"/>
    </location>
</feature>
<dbReference type="SMART" id="SM00869">
    <property type="entry name" value="Autotransporter"/>
    <property type="match status" value="1"/>
</dbReference>
<keyword evidence="4 6" id="KW-0378">Hydrolase</keyword>
<dbReference type="InterPro" id="IPR036852">
    <property type="entry name" value="Peptidase_S8/S53_dom_sf"/>
</dbReference>
<dbReference type="NCBIfam" id="TIGR01414">
    <property type="entry name" value="autotrans_barl"/>
    <property type="match status" value="1"/>
</dbReference>
<feature type="region of interest" description="Disordered" evidence="7">
    <location>
        <begin position="25"/>
        <end position="51"/>
    </location>
</feature>
<feature type="active site" description="Charge relay system" evidence="6">
    <location>
        <position position="80"/>
    </location>
</feature>
<dbReference type="Pfam" id="PF00082">
    <property type="entry name" value="Peptidase_S8"/>
    <property type="match status" value="1"/>
</dbReference>
<evidence type="ECO:0000256" key="3">
    <source>
        <dbReference type="ARBA" id="ARBA00022729"/>
    </source>
</evidence>
<dbReference type="PROSITE" id="PS00136">
    <property type="entry name" value="SUBTILASE_ASP"/>
    <property type="match status" value="1"/>
</dbReference>
<dbReference type="PROSITE" id="PS51892">
    <property type="entry name" value="SUBTILASE"/>
    <property type="match status" value="1"/>
</dbReference>
<dbReference type="PROSITE" id="PS51257">
    <property type="entry name" value="PROKAR_LIPOPROTEIN"/>
    <property type="match status" value="1"/>
</dbReference>
<comment type="caution">
    <text evidence="10">The sequence shown here is derived from an EMBL/GenBank/DDBJ whole genome shotgun (WGS) entry which is preliminary data.</text>
</comment>